<evidence type="ECO:0000256" key="7">
    <source>
        <dbReference type="ARBA" id="ARBA00035120"/>
    </source>
</evidence>
<keyword evidence="6" id="KW-0406">Ion transport</keyword>
<accession>A0A239LJY7</accession>
<keyword evidence="2 10" id="KW-1003">Cell membrane</keyword>
<keyword evidence="12" id="KW-1185">Reference proteome</keyword>
<evidence type="ECO:0000256" key="8">
    <source>
        <dbReference type="ARBA" id="ARBA00035585"/>
    </source>
</evidence>
<evidence type="ECO:0000256" key="6">
    <source>
        <dbReference type="ARBA" id="ARBA00023303"/>
    </source>
</evidence>
<dbReference type="InterPro" id="IPR003691">
    <property type="entry name" value="FluC"/>
</dbReference>
<evidence type="ECO:0000256" key="1">
    <source>
        <dbReference type="ARBA" id="ARBA00004651"/>
    </source>
</evidence>
<evidence type="ECO:0000256" key="4">
    <source>
        <dbReference type="ARBA" id="ARBA00022989"/>
    </source>
</evidence>
<feature type="transmembrane region" description="Helical" evidence="10">
    <location>
        <begin position="35"/>
        <end position="58"/>
    </location>
</feature>
<comment type="function">
    <text evidence="9">Fluoride-specific ion channel. Important for reducing fluoride concentration in the cell, thus reducing its toxicity.</text>
</comment>
<evidence type="ECO:0000256" key="3">
    <source>
        <dbReference type="ARBA" id="ARBA00022692"/>
    </source>
</evidence>
<dbReference type="STRING" id="398843.A3K89_05345"/>
<evidence type="ECO:0000256" key="10">
    <source>
        <dbReference type="RuleBase" id="RU004340"/>
    </source>
</evidence>
<name>A0A239LJY7_9NOCA</name>
<organism evidence="11 12">
    <name type="scientific">Rhodococcoides kyotonense</name>
    <dbReference type="NCBI Taxonomy" id="398843"/>
    <lineage>
        <taxon>Bacteria</taxon>
        <taxon>Bacillati</taxon>
        <taxon>Actinomycetota</taxon>
        <taxon>Actinomycetes</taxon>
        <taxon>Mycobacteriales</taxon>
        <taxon>Nocardiaceae</taxon>
        <taxon>Rhodococcoides</taxon>
    </lineage>
</organism>
<evidence type="ECO:0000313" key="11">
    <source>
        <dbReference type="EMBL" id="SNT30705.1"/>
    </source>
</evidence>
<protein>
    <recommendedName>
        <fullName evidence="10">Fluoride-specific ion channel</fullName>
    </recommendedName>
</protein>
<comment type="subcellular location">
    <subcellularLocation>
        <location evidence="1">Cell membrane</location>
        <topology evidence="1">Multi-pass membrane protein</topology>
    </subcellularLocation>
</comment>
<comment type="similarity">
    <text evidence="7 10">Belongs to the fluoride channel Fluc/FEX (TC 1.A.43) family.</text>
</comment>
<dbReference type="Proteomes" id="UP000198327">
    <property type="component" value="Unassembled WGS sequence"/>
</dbReference>
<keyword evidence="6" id="KW-0813">Transport</keyword>
<evidence type="ECO:0000256" key="9">
    <source>
        <dbReference type="ARBA" id="ARBA00049940"/>
    </source>
</evidence>
<dbReference type="RefSeq" id="WP_245865975.1">
    <property type="nucleotide sequence ID" value="NZ_FZOW01000013.1"/>
</dbReference>
<keyword evidence="4 10" id="KW-1133">Transmembrane helix</keyword>
<comment type="catalytic activity">
    <reaction evidence="8">
        <text>fluoride(in) = fluoride(out)</text>
        <dbReference type="Rhea" id="RHEA:76159"/>
        <dbReference type="ChEBI" id="CHEBI:17051"/>
    </reaction>
    <physiologicalReaction direction="left-to-right" evidence="8">
        <dbReference type="Rhea" id="RHEA:76160"/>
    </physiologicalReaction>
</comment>
<evidence type="ECO:0000313" key="12">
    <source>
        <dbReference type="Proteomes" id="UP000198327"/>
    </source>
</evidence>
<dbReference type="AlphaFoldDB" id="A0A239LJY7"/>
<keyword evidence="6" id="KW-0407">Ion channel</keyword>
<feature type="transmembrane region" description="Helical" evidence="10">
    <location>
        <begin position="97"/>
        <end position="117"/>
    </location>
</feature>
<keyword evidence="3 10" id="KW-0812">Transmembrane</keyword>
<reference evidence="12" key="1">
    <citation type="submission" date="2017-06" db="EMBL/GenBank/DDBJ databases">
        <authorList>
            <person name="Varghese N."/>
            <person name="Submissions S."/>
        </authorList>
    </citation>
    <scope>NUCLEOTIDE SEQUENCE [LARGE SCALE GENOMIC DNA]</scope>
    <source>
        <strain evidence="12">JCM 23211</strain>
    </source>
</reference>
<gene>
    <name evidence="11" type="ORF">SAMN05421642_113108</name>
</gene>
<evidence type="ECO:0000256" key="5">
    <source>
        <dbReference type="ARBA" id="ARBA00023136"/>
    </source>
</evidence>
<proteinExistence type="inferred from homology"/>
<feature type="transmembrane region" description="Helical" evidence="10">
    <location>
        <begin position="65"/>
        <end position="85"/>
    </location>
</feature>
<dbReference type="GO" id="GO:0034220">
    <property type="term" value="P:monoatomic ion transmembrane transport"/>
    <property type="evidence" value="ECO:0007669"/>
    <property type="project" value="UniProtKB-KW"/>
</dbReference>
<dbReference type="GO" id="GO:0005886">
    <property type="term" value="C:plasma membrane"/>
    <property type="evidence" value="ECO:0007669"/>
    <property type="project" value="UniProtKB-SubCell"/>
</dbReference>
<sequence length="125" mass="13028">MRPDRLPVFAATALGGAVGAMVRFGVWQVRDTARWSMLSTFAVNVVGCLLLGAALGYLSGSRLPVVRAAVLGLACGFTTFGFYAVHGVTYDAAWHSVMYIVATPVLSVVALAAGALITRPAVART</sequence>
<dbReference type="EMBL" id="FZOW01000013">
    <property type="protein sequence ID" value="SNT30705.1"/>
    <property type="molecule type" value="Genomic_DNA"/>
</dbReference>
<evidence type="ECO:0000256" key="2">
    <source>
        <dbReference type="ARBA" id="ARBA00022475"/>
    </source>
</evidence>
<dbReference type="Pfam" id="PF02537">
    <property type="entry name" value="CRCB"/>
    <property type="match status" value="1"/>
</dbReference>
<keyword evidence="5 10" id="KW-0472">Membrane</keyword>